<keyword evidence="1" id="KW-0677">Repeat</keyword>
<proteinExistence type="predicted"/>
<evidence type="ECO:0008006" key="5">
    <source>
        <dbReference type="Google" id="ProtNLM"/>
    </source>
</evidence>
<dbReference type="InterPro" id="IPR002885">
    <property type="entry name" value="PPR_rpt"/>
</dbReference>
<feature type="repeat" description="PPR" evidence="2">
    <location>
        <begin position="338"/>
        <end position="372"/>
    </location>
</feature>
<feature type="repeat" description="PPR" evidence="2">
    <location>
        <begin position="237"/>
        <end position="271"/>
    </location>
</feature>
<dbReference type="Pfam" id="PF01535">
    <property type="entry name" value="PPR"/>
    <property type="match status" value="1"/>
</dbReference>
<dbReference type="PROSITE" id="PS51375">
    <property type="entry name" value="PPR"/>
    <property type="match status" value="4"/>
</dbReference>
<accession>A0ABQ8GXE6</accession>
<dbReference type="InterPro" id="IPR011990">
    <property type="entry name" value="TPR-like_helical_dom_sf"/>
</dbReference>
<evidence type="ECO:0000256" key="2">
    <source>
        <dbReference type="PROSITE-ProRule" id="PRU00708"/>
    </source>
</evidence>
<evidence type="ECO:0000313" key="4">
    <source>
        <dbReference type="Proteomes" id="UP000827721"/>
    </source>
</evidence>
<dbReference type="PANTHER" id="PTHR47926:SF357">
    <property type="entry name" value="PENTATRICOPEPTIDE REPEAT-CONTAINING PROTEIN"/>
    <property type="match status" value="1"/>
</dbReference>
<sequence length="607" mass="68252">MKSLPRPWYLTKRRKPLSLRSRKDGLEALSRASILIEDDAETRKLESGASRGVTNRELGGYDHAFGCSFLCRLVWWRCFDRAVTLKRESRFSDVRHLFDEVPDLNVVSATTIIGRVARQNQHEEAIYLFSRMLLLNIRPSEFTFGTVIHSSTALKDLNVGKQCHACATKMGLHSNVFVGSAILDHYAKLGFIEEATRVFEDTHKPNVVSYTSMICGFLKKERFEDAVKLFQKMPERNVVSWNAMIGGYSQTGHNEEAVNLFIEMLREGFLPNHSTFPCAISAAANIAALGMGKSFHACAVKFLGKLGVYVGNSLISFYAKCGSMEDSLLVFNKIIERNIVSWNAVICGYAQNGRGEEAVDFFENMRVSGIRPNDVTLLGLLWACNHAGLVDKGFTYFDQARMQEPSILKPEHYACMVDLLSRSGRFREAERFLCDLPFDPGLGFWKALLGGCQIHSNMELGELAARKILALDPEDVSSYVMLSNAESVAGKWDGVSKIRREMKEKGMKRVPGCSWIEIRSKVHVFVSGDRNHHLKDEIYRVLPAIYCGQEFGNGAIPNYVYPTMFYGGIPHNSSPPWRPDDKDGHFVFAIGENLTPRCEYIPIAADF</sequence>
<evidence type="ECO:0000256" key="1">
    <source>
        <dbReference type="ARBA" id="ARBA00022737"/>
    </source>
</evidence>
<feature type="repeat" description="PPR" evidence="2">
    <location>
        <begin position="105"/>
        <end position="139"/>
    </location>
</feature>
<dbReference type="InterPro" id="IPR046848">
    <property type="entry name" value="E_motif"/>
</dbReference>
<organism evidence="3 4">
    <name type="scientific">Xanthoceras sorbifolium</name>
    <dbReference type="NCBI Taxonomy" id="99658"/>
    <lineage>
        <taxon>Eukaryota</taxon>
        <taxon>Viridiplantae</taxon>
        <taxon>Streptophyta</taxon>
        <taxon>Embryophyta</taxon>
        <taxon>Tracheophyta</taxon>
        <taxon>Spermatophyta</taxon>
        <taxon>Magnoliopsida</taxon>
        <taxon>eudicotyledons</taxon>
        <taxon>Gunneridae</taxon>
        <taxon>Pentapetalae</taxon>
        <taxon>rosids</taxon>
        <taxon>malvids</taxon>
        <taxon>Sapindales</taxon>
        <taxon>Sapindaceae</taxon>
        <taxon>Xanthoceroideae</taxon>
        <taxon>Xanthoceras</taxon>
    </lineage>
</organism>
<dbReference type="NCBIfam" id="TIGR00756">
    <property type="entry name" value="PPR"/>
    <property type="match status" value="4"/>
</dbReference>
<dbReference type="Pfam" id="PF12854">
    <property type="entry name" value="PPR_1"/>
    <property type="match status" value="1"/>
</dbReference>
<reference evidence="3 4" key="1">
    <citation type="submission" date="2021-02" db="EMBL/GenBank/DDBJ databases">
        <title>Plant Genome Project.</title>
        <authorList>
            <person name="Zhang R.-G."/>
        </authorList>
    </citation>
    <scope>NUCLEOTIDE SEQUENCE [LARGE SCALE GENOMIC DNA]</scope>
    <source>
        <tissue evidence="3">Leaves</tissue>
    </source>
</reference>
<gene>
    <name evidence="3" type="ORF">JRO89_XSUnG0229500</name>
</gene>
<dbReference type="Proteomes" id="UP000827721">
    <property type="component" value="Unassembled WGS sequence"/>
</dbReference>
<feature type="repeat" description="PPR" evidence="2">
    <location>
        <begin position="206"/>
        <end position="236"/>
    </location>
</feature>
<dbReference type="PANTHER" id="PTHR47926">
    <property type="entry name" value="PENTATRICOPEPTIDE REPEAT-CONTAINING PROTEIN"/>
    <property type="match status" value="1"/>
</dbReference>
<evidence type="ECO:0000313" key="3">
    <source>
        <dbReference type="EMBL" id="KAH7510991.1"/>
    </source>
</evidence>
<dbReference type="SUPFAM" id="SSF48452">
    <property type="entry name" value="TPR-like"/>
    <property type="match status" value="1"/>
</dbReference>
<dbReference type="EMBL" id="JAFEMO010000662">
    <property type="protein sequence ID" value="KAH7510991.1"/>
    <property type="molecule type" value="Genomic_DNA"/>
</dbReference>
<dbReference type="InterPro" id="IPR046960">
    <property type="entry name" value="PPR_At4g14850-like_plant"/>
</dbReference>
<comment type="caution">
    <text evidence="3">The sequence shown here is derived from an EMBL/GenBank/DDBJ whole genome shotgun (WGS) entry which is preliminary data.</text>
</comment>
<keyword evidence="4" id="KW-1185">Reference proteome</keyword>
<name>A0ABQ8GXE6_9ROSI</name>
<dbReference type="Pfam" id="PF13041">
    <property type="entry name" value="PPR_2"/>
    <property type="match status" value="3"/>
</dbReference>
<dbReference type="Gene3D" id="1.25.40.10">
    <property type="entry name" value="Tetratricopeptide repeat domain"/>
    <property type="match status" value="4"/>
</dbReference>
<dbReference type="Pfam" id="PF20431">
    <property type="entry name" value="E_motif"/>
    <property type="match status" value="1"/>
</dbReference>
<protein>
    <recommendedName>
        <fullName evidence="5">Pentatricopeptide repeat-containing protein</fullName>
    </recommendedName>
</protein>